<dbReference type="OrthoDB" id="8904178at2"/>
<gene>
    <name evidence="2" type="ORF">SAMN05192589_10861</name>
</gene>
<dbReference type="EMBL" id="FMZC01000008">
    <property type="protein sequence ID" value="SDD67227.1"/>
    <property type="molecule type" value="Genomic_DNA"/>
</dbReference>
<dbReference type="AlphaFoldDB" id="A0A1G6WPR1"/>
<evidence type="ECO:0000313" key="3">
    <source>
        <dbReference type="Proteomes" id="UP000198781"/>
    </source>
</evidence>
<feature type="region of interest" description="Disordered" evidence="1">
    <location>
        <begin position="82"/>
        <end position="113"/>
    </location>
</feature>
<evidence type="ECO:0000256" key="1">
    <source>
        <dbReference type="SAM" id="MobiDB-lite"/>
    </source>
</evidence>
<reference evidence="2 3" key="1">
    <citation type="submission" date="2016-10" db="EMBL/GenBank/DDBJ databases">
        <authorList>
            <person name="de Groot N.N."/>
        </authorList>
    </citation>
    <scope>NUCLEOTIDE SEQUENCE [LARGE SCALE GENOMIC DNA]</scope>
    <source>
        <strain evidence="2 3">DSM 16619</strain>
    </source>
</reference>
<proteinExistence type="predicted"/>
<keyword evidence="3" id="KW-1185">Reference proteome</keyword>
<name>A0A1G6WPR1_9BURK</name>
<evidence type="ECO:0000313" key="2">
    <source>
        <dbReference type="EMBL" id="SDD67227.1"/>
    </source>
</evidence>
<accession>A0A1G6WPR1</accession>
<dbReference type="Proteomes" id="UP000198781">
    <property type="component" value="Unassembled WGS sequence"/>
</dbReference>
<feature type="compositionally biased region" description="Basic and acidic residues" evidence="1">
    <location>
        <begin position="83"/>
        <end position="103"/>
    </location>
</feature>
<dbReference type="RefSeq" id="WP_092744324.1">
    <property type="nucleotide sequence ID" value="NZ_FMZC01000008.1"/>
</dbReference>
<organism evidence="2 3">
    <name type="scientific">Paracidovorax valerianellae</name>
    <dbReference type="NCBI Taxonomy" id="187868"/>
    <lineage>
        <taxon>Bacteria</taxon>
        <taxon>Pseudomonadati</taxon>
        <taxon>Pseudomonadota</taxon>
        <taxon>Betaproteobacteria</taxon>
        <taxon>Burkholderiales</taxon>
        <taxon>Comamonadaceae</taxon>
        <taxon>Paracidovorax</taxon>
    </lineage>
</organism>
<protein>
    <submittedName>
        <fullName evidence="2">Uncharacterized protein</fullName>
    </submittedName>
</protein>
<sequence>MAADTSRPDAETHSDEEYRLPCTEALLASTMALMTGHAHTAEAPYRDAMARKIIVNLQALSQMPGLTEHFRTMLRGLQTHWAPKAERHATTAENRDIKPRPESLWHTAPEAVQ</sequence>